<keyword evidence="1" id="KW-0812">Transmembrane</keyword>
<dbReference type="RefSeq" id="WP_164734631.1">
    <property type="nucleotide sequence ID" value="NZ_CP031423.1"/>
</dbReference>
<evidence type="ECO:0000313" key="2">
    <source>
        <dbReference type="EMBL" id="AZS37448.1"/>
    </source>
</evidence>
<keyword evidence="3" id="KW-1185">Reference proteome</keyword>
<organism evidence="2 3">
    <name type="scientific">Microbacterium lemovicicum</name>
    <dbReference type="NCBI Taxonomy" id="1072463"/>
    <lineage>
        <taxon>Bacteria</taxon>
        <taxon>Bacillati</taxon>
        <taxon>Actinomycetota</taxon>
        <taxon>Actinomycetes</taxon>
        <taxon>Micrococcales</taxon>
        <taxon>Microbacteriaceae</taxon>
        <taxon>Microbacterium</taxon>
    </lineage>
</organism>
<dbReference type="EMBL" id="CP031423">
    <property type="protein sequence ID" value="AZS37448.1"/>
    <property type="molecule type" value="Genomic_DNA"/>
</dbReference>
<keyword evidence="1" id="KW-1133">Transmembrane helix</keyword>
<gene>
    <name evidence="2" type="ORF">CVS47_02085</name>
</gene>
<name>A0A3Q9J0S5_9MICO</name>
<feature type="transmembrane region" description="Helical" evidence="1">
    <location>
        <begin position="28"/>
        <end position="48"/>
    </location>
</feature>
<dbReference type="Proteomes" id="UP000276888">
    <property type="component" value="Chromosome"/>
</dbReference>
<evidence type="ECO:0000313" key="3">
    <source>
        <dbReference type="Proteomes" id="UP000276888"/>
    </source>
</evidence>
<reference evidence="2 3" key="1">
    <citation type="submission" date="2018-08" db="EMBL/GenBank/DDBJ databases">
        <title>Microbacterium lemovicicum sp. nov., a bacterium isolated from a natural uranium-rich soil.</title>
        <authorList>
            <person name="ORTET P."/>
        </authorList>
    </citation>
    <scope>NUCLEOTIDE SEQUENCE [LARGE SCALE GENOMIC DNA]</scope>
    <source>
        <strain evidence="2 3">Viu22</strain>
    </source>
</reference>
<proteinExistence type="predicted"/>
<accession>A0A3Q9J0S5</accession>
<feature type="transmembrane region" description="Helical" evidence="1">
    <location>
        <begin position="5"/>
        <end position="22"/>
    </location>
</feature>
<keyword evidence="1" id="KW-0472">Membrane</keyword>
<protein>
    <submittedName>
        <fullName evidence="2">Uncharacterized protein</fullName>
    </submittedName>
</protein>
<dbReference type="KEGG" id="mlv:CVS47_02085"/>
<evidence type="ECO:0000256" key="1">
    <source>
        <dbReference type="SAM" id="Phobius"/>
    </source>
</evidence>
<sequence>MPALAIILLIVGVVLLFTGLFVEAVKFLLWIGIVILVIAIIMALLRYIRRGTRT</sequence>
<dbReference type="AlphaFoldDB" id="A0A3Q9J0S5"/>